<dbReference type="InterPro" id="IPR036866">
    <property type="entry name" value="RibonucZ/Hydroxyglut_hydro"/>
</dbReference>
<name>A0ABY3SKJ4_9BACL</name>
<comment type="catalytic activity">
    <reaction evidence="2">
        <text>3',5'-cyclic CMP + H2O = CMP + H(+)</text>
        <dbReference type="Rhea" id="RHEA:72675"/>
        <dbReference type="ChEBI" id="CHEBI:15377"/>
        <dbReference type="ChEBI" id="CHEBI:15378"/>
        <dbReference type="ChEBI" id="CHEBI:58003"/>
        <dbReference type="ChEBI" id="CHEBI:60377"/>
    </reaction>
    <physiologicalReaction direction="left-to-right" evidence="2">
        <dbReference type="Rhea" id="RHEA:72676"/>
    </physiologicalReaction>
</comment>
<keyword evidence="1" id="KW-0378">Hydrolase</keyword>
<gene>
    <name evidence="6" type="ORF">L0M14_02015</name>
</gene>
<proteinExistence type="predicted"/>
<dbReference type="RefSeq" id="WP_235120431.1">
    <property type="nucleotide sequence ID" value="NZ_CP090978.1"/>
</dbReference>
<evidence type="ECO:0000256" key="1">
    <source>
        <dbReference type="ARBA" id="ARBA00022801"/>
    </source>
</evidence>
<sequence length="254" mass="28024">MNIQLVRHATLWVEYAGLRLLVDPMFSDAKANPPIVNSANLHRNPLVALPSDRQQWLEPDAVLVTHLHQDHWDKAASSSLLKSVPIFCQPGDERNFMEDGFTSVTAVDQSLTFQCITISRTDGQHGTGLIGQKMGKVSGFVLQSDAEPTVYVAGDTIWCEEVKAALDAYHPDVTVVNAGGARFLIGEPITMDEEDVIHVCRYAPYTKVIAVHMDAINHCLVTRSDLRQGLQQAGLSEQVLIPEDGEWVETANPR</sequence>
<dbReference type="Pfam" id="PF12706">
    <property type="entry name" value="Lactamase_B_2"/>
    <property type="match status" value="1"/>
</dbReference>
<dbReference type="Gene3D" id="3.60.15.10">
    <property type="entry name" value="Ribonuclease Z/Hydroxyacylglutathione hydrolase-like"/>
    <property type="match status" value="1"/>
</dbReference>
<organism evidence="6 7">
    <name type="scientific">Paenibacillus hexagrammi</name>
    <dbReference type="NCBI Taxonomy" id="2908839"/>
    <lineage>
        <taxon>Bacteria</taxon>
        <taxon>Bacillati</taxon>
        <taxon>Bacillota</taxon>
        <taxon>Bacilli</taxon>
        <taxon>Bacillales</taxon>
        <taxon>Paenibacillaceae</taxon>
        <taxon>Paenibacillus</taxon>
    </lineage>
</organism>
<protein>
    <submittedName>
        <fullName evidence="6">MBL fold metallo-hydrolase</fullName>
    </submittedName>
</protein>
<dbReference type="SUPFAM" id="SSF56281">
    <property type="entry name" value="Metallo-hydrolase/oxidoreductase"/>
    <property type="match status" value="1"/>
</dbReference>
<dbReference type="EMBL" id="CP090978">
    <property type="protein sequence ID" value="UJF34040.1"/>
    <property type="molecule type" value="Genomic_DNA"/>
</dbReference>
<evidence type="ECO:0000259" key="5">
    <source>
        <dbReference type="Pfam" id="PF12706"/>
    </source>
</evidence>
<evidence type="ECO:0000256" key="2">
    <source>
        <dbReference type="ARBA" id="ARBA00034221"/>
    </source>
</evidence>
<dbReference type="InterPro" id="IPR001279">
    <property type="entry name" value="Metallo-B-lactamas"/>
</dbReference>
<feature type="domain" description="Metallo-beta-lactamase" evidence="5">
    <location>
        <begin position="19"/>
        <end position="213"/>
    </location>
</feature>
<reference evidence="6 7" key="1">
    <citation type="journal article" date="2024" name="Int. J. Syst. Evol. Microbiol.">
        <title>Paenibacillus hexagrammi sp. nov., a novel bacterium isolated from the gut content of Hexagrammos agrammus.</title>
        <authorList>
            <person name="Jung H.K."/>
            <person name="Kim D.G."/>
            <person name="Zin H."/>
            <person name="Park J."/>
            <person name="Jung H."/>
            <person name="Kim Y.O."/>
            <person name="Kong H.J."/>
            <person name="Kim J.W."/>
            <person name="Kim Y.S."/>
        </authorList>
    </citation>
    <scope>NUCLEOTIDE SEQUENCE [LARGE SCALE GENOMIC DNA]</scope>
    <source>
        <strain evidence="6 7">YPD9-1</strain>
    </source>
</reference>
<evidence type="ECO:0000256" key="3">
    <source>
        <dbReference type="ARBA" id="ARBA00034301"/>
    </source>
</evidence>
<comment type="catalytic activity">
    <reaction evidence="4">
        <text>3',5'-cyclic UMP + H2O = UMP + H(+)</text>
        <dbReference type="Rhea" id="RHEA:70575"/>
        <dbReference type="ChEBI" id="CHEBI:15377"/>
        <dbReference type="ChEBI" id="CHEBI:15378"/>
        <dbReference type="ChEBI" id="CHEBI:57865"/>
        <dbReference type="ChEBI" id="CHEBI:184387"/>
    </reaction>
    <physiologicalReaction direction="left-to-right" evidence="4">
        <dbReference type="Rhea" id="RHEA:70576"/>
    </physiologicalReaction>
</comment>
<accession>A0ABY3SKJ4</accession>
<comment type="function">
    <text evidence="3">Counteracts the endogenous Pycsar antiviral defense system. Phosphodiesterase that enables metal-dependent hydrolysis of host cyclic nucleotide Pycsar defense signals such as cCMP and cUMP.</text>
</comment>
<evidence type="ECO:0000313" key="6">
    <source>
        <dbReference type="EMBL" id="UJF34040.1"/>
    </source>
</evidence>
<evidence type="ECO:0000313" key="7">
    <source>
        <dbReference type="Proteomes" id="UP001649230"/>
    </source>
</evidence>
<dbReference type="Proteomes" id="UP001649230">
    <property type="component" value="Chromosome"/>
</dbReference>
<dbReference type="PANTHER" id="PTHR43546">
    <property type="entry name" value="UPF0173 METAL-DEPENDENT HYDROLASE MJ1163-RELATED"/>
    <property type="match status" value="1"/>
</dbReference>
<evidence type="ECO:0000256" key="4">
    <source>
        <dbReference type="ARBA" id="ARBA00048505"/>
    </source>
</evidence>
<dbReference type="PANTHER" id="PTHR43546:SF9">
    <property type="entry name" value="L-ASCORBATE-6-PHOSPHATE LACTONASE ULAG-RELATED"/>
    <property type="match status" value="1"/>
</dbReference>
<dbReference type="InterPro" id="IPR050114">
    <property type="entry name" value="UPF0173_UPF0282_UlaG_hydrolase"/>
</dbReference>
<keyword evidence="7" id="KW-1185">Reference proteome</keyword>